<evidence type="ECO:0000256" key="3">
    <source>
        <dbReference type="ARBA" id="ARBA00022833"/>
    </source>
</evidence>
<sequence>MQAIVFDSPGRLATREMPEPSLLHASDAIVDIQLAAIGGTDRHFIDDPHAGLTPGTIVGREAVGLVRETGRDVRNLSGGDRVVICPAIACGNCVYCRAGYHAQCNATDAGRQASGPALFGAPETLGGLPGLCAERARVPYAHTTLVRLPDEISNAEAVMLADIWSSAWFTAHLAEIRQGDTVAVFGCGPLGQATVACALLRGASRVFAVDRHEDRLARARALGAEVIHSGEESPVAVLRDLTDGIGVDRAIDAAGSDLSATAGSDTQQTACPDGSAEQPRQSVQLWAMDALAKAGTLALTGLWSGPGASVPIALAVARNLTIRAGFCHYRIYLPKVIELCLAGRIDVSAIPLHTEPMANAAEAYQQLDQHQRPWSKLAFQPAPTEQPAARTDTTSNTNTKADADAAAESAQLDDALEDSFPASDPPSIARPGDH</sequence>
<evidence type="ECO:0000256" key="1">
    <source>
        <dbReference type="ARBA" id="ARBA00001947"/>
    </source>
</evidence>
<name>A0ABT0E987_9GAMM</name>
<dbReference type="InterPro" id="IPR011032">
    <property type="entry name" value="GroES-like_sf"/>
</dbReference>
<dbReference type="RefSeq" id="WP_246952982.1">
    <property type="nucleotide sequence ID" value="NZ_JALKII010000008.1"/>
</dbReference>
<comment type="caution">
    <text evidence="6">The sequence shown here is derived from an EMBL/GenBank/DDBJ whole genome shotgun (WGS) entry which is preliminary data.</text>
</comment>
<feature type="region of interest" description="Disordered" evidence="4">
    <location>
        <begin position="381"/>
        <end position="434"/>
    </location>
</feature>
<dbReference type="InterPro" id="IPR013149">
    <property type="entry name" value="ADH-like_C"/>
</dbReference>
<dbReference type="Gene3D" id="3.40.50.720">
    <property type="entry name" value="NAD(P)-binding Rossmann-like Domain"/>
    <property type="match status" value="1"/>
</dbReference>
<accession>A0ABT0E987</accession>
<reference evidence="6" key="1">
    <citation type="submission" date="2022-04" db="EMBL/GenBank/DDBJ databases">
        <title>Alcanivorax sp. CY1518 draft genome sequence.</title>
        <authorList>
            <person name="Zhao G."/>
            <person name="An M."/>
        </authorList>
    </citation>
    <scope>NUCLEOTIDE SEQUENCE</scope>
    <source>
        <strain evidence="6">CY1518</strain>
    </source>
</reference>
<evidence type="ECO:0000259" key="5">
    <source>
        <dbReference type="SMART" id="SM00829"/>
    </source>
</evidence>
<proteinExistence type="predicted"/>
<organism evidence="6 7">
    <name type="scientific">Alcanivorax quisquiliarum</name>
    <dbReference type="NCBI Taxonomy" id="2933565"/>
    <lineage>
        <taxon>Bacteria</taxon>
        <taxon>Pseudomonadati</taxon>
        <taxon>Pseudomonadota</taxon>
        <taxon>Gammaproteobacteria</taxon>
        <taxon>Oceanospirillales</taxon>
        <taxon>Alcanivoracaceae</taxon>
        <taxon>Alcanivorax</taxon>
    </lineage>
</organism>
<dbReference type="PANTHER" id="PTHR42813:SF7">
    <property type="entry name" value="ALCOHOL DEHYDROGENASE (ZN-DEPENDENT)-RELATED"/>
    <property type="match status" value="1"/>
</dbReference>
<comment type="cofactor">
    <cofactor evidence="1">
        <name>Zn(2+)</name>
        <dbReference type="ChEBI" id="CHEBI:29105"/>
    </cofactor>
</comment>
<keyword evidence="2" id="KW-0479">Metal-binding</keyword>
<feature type="region of interest" description="Disordered" evidence="4">
    <location>
        <begin position="258"/>
        <end position="278"/>
    </location>
</feature>
<dbReference type="InterPro" id="IPR036291">
    <property type="entry name" value="NAD(P)-bd_dom_sf"/>
</dbReference>
<dbReference type="Pfam" id="PF08240">
    <property type="entry name" value="ADH_N"/>
    <property type="match status" value="1"/>
</dbReference>
<dbReference type="PANTHER" id="PTHR42813">
    <property type="entry name" value="ZINC-TYPE ALCOHOL DEHYDROGENASE-LIKE"/>
    <property type="match status" value="1"/>
</dbReference>
<keyword evidence="7" id="KW-1185">Reference proteome</keyword>
<evidence type="ECO:0000313" key="6">
    <source>
        <dbReference type="EMBL" id="MCK0538403.1"/>
    </source>
</evidence>
<dbReference type="Pfam" id="PF00107">
    <property type="entry name" value="ADH_zinc_N"/>
    <property type="match status" value="1"/>
</dbReference>
<dbReference type="SMART" id="SM00829">
    <property type="entry name" value="PKS_ER"/>
    <property type="match status" value="1"/>
</dbReference>
<dbReference type="Gene3D" id="3.90.180.10">
    <property type="entry name" value="Medium-chain alcohol dehydrogenases, catalytic domain"/>
    <property type="match status" value="1"/>
</dbReference>
<dbReference type="InterPro" id="IPR013154">
    <property type="entry name" value="ADH-like_N"/>
</dbReference>
<feature type="domain" description="Enoyl reductase (ER)" evidence="5">
    <location>
        <begin position="10"/>
        <end position="379"/>
    </location>
</feature>
<feature type="compositionally biased region" description="Low complexity" evidence="4">
    <location>
        <begin position="388"/>
        <end position="413"/>
    </location>
</feature>
<gene>
    <name evidence="6" type="ORF">MU846_11835</name>
</gene>
<evidence type="ECO:0000313" key="7">
    <source>
        <dbReference type="Proteomes" id="UP001165524"/>
    </source>
</evidence>
<feature type="compositionally biased region" description="Polar residues" evidence="4">
    <location>
        <begin position="258"/>
        <end position="270"/>
    </location>
</feature>
<evidence type="ECO:0000256" key="2">
    <source>
        <dbReference type="ARBA" id="ARBA00022723"/>
    </source>
</evidence>
<dbReference type="EMBL" id="JALKII010000008">
    <property type="protein sequence ID" value="MCK0538403.1"/>
    <property type="molecule type" value="Genomic_DNA"/>
</dbReference>
<dbReference type="SUPFAM" id="SSF50129">
    <property type="entry name" value="GroES-like"/>
    <property type="match status" value="1"/>
</dbReference>
<keyword evidence="3" id="KW-0862">Zinc</keyword>
<dbReference type="InterPro" id="IPR020843">
    <property type="entry name" value="ER"/>
</dbReference>
<dbReference type="Proteomes" id="UP001165524">
    <property type="component" value="Unassembled WGS sequence"/>
</dbReference>
<protein>
    <submittedName>
        <fullName evidence="6">Alcohol dehydrogenase catalytic domain-containing protein</fullName>
    </submittedName>
</protein>
<dbReference type="SUPFAM" id="SSF51735">
    <property type="entry name" value="NAD(P)-binding Rossmann-fold domains"/>
    <property type="match status" value="1"/>
</dbReference>
<evidence type="ECO:0000256" key="4">
    <source>
        <dbReference type="SAM" id="MobiDB-lite"/>
    </source>
</evidence>